<protein>
    <submittedName>
        <fullName evidence="2">Uncharacterized protein</fullName>
    </submittedName>
</protein>
<evidence type="ECO:0000313" key="3">
    <source>
        <dbReference type="Proteomes" id="UP000322139"/>
    </source>
</evidence>
<sequence length="110" mass="11896">MIAVEGTQTPAGDSGNAETPQELALRRLSAAPRKAKCLQRKSPAPFRRLSHSDGFEECPNFRALLIAVEGTQTPAGDSGRAETPQELALRRLSAAPRKAKCLQRKSPDPF</sequence>
<feature type="region of interest" description="Disordered" evidence="1">
    <location>
        <begin position="1"/>
        <end position="52"/>
    </location>
</feature>
<gene>
    <name evidence="2" type="ORF">FZD51_23360</name>
</gene>
<name>A0A5D4QWX9_9BACI</name>
<evidence type="ECO:0000256" key="1">
    <source>
        <dbReference type="SAM" id="MobiDB-lite"/>
    </source>
</evidence>
<proteinExistence type="predicted"/>
<organism evidence="2 3">
    <name type="scientific">Bacillus infantis</name>
    <dbReference type="NCBI Taxonomy" id="324767"/>
    <lineage>
        <taxon>Bacteria</taxon>
        <taxon>Bacillati</taxon>
        <taxon>Bacillota</taxon>
        <taxon>Bacilli</taxon>
        <taxon>Bacillales</taxon>
        <taxon>Bacillaceae</taxon>
        <taxon>Bacillus</taxon>
    </lineage>
</organism>
<feature type="compositionally biased region" description="Polar residues" evidence="1">
    <location>
        <begin position="1"/>
        <end position="19"/>
    </location>
</feature>
<dbReference type="Proteomes" id="UP000322139">
    <property type="component" value="Unassembled WGS sequence"/>
</dbReference>
<dbReference type="AlphaFoldDB" id="A0A5D4QWX9"/>
<dbReference type="EMBL" id="VTER01000016">
    <property type="protein sequence ID" value="TYS42314.1"/>
    <property type="molecule type" value="Genomic_DNA"/>
</dbReference>
<accession>A0A5D4QWX9</accession>
<evidence type="ECO:0000313" key="2">
    <source>
        <dbReference type="EMBL" id="TYS42314.1"/>
    </source>
</evidence>
<reference evidence="2 3" key="1">
    <citation type="submission" date="2019-08" db="EMBL/GenBank/DDBJ databases">
        <title>Bacillus genomes from the desert of Cuatro Cienegas, Coahuila.</title>
        <authorList>
            <person name="Olmedo-Alvarez G."/>
        </authorList>
    </citation>
    <scope>NUCLEOTIDE SEQUENCE [LARGE SCALE GENOMIC DNA]</scope>
    <source>
        <strain evidence="2 3">CH446_14T</strain>
    </source>
</reference>
<comment type="caution">
    <text evidence="2">The sequence shown here is derived from an EMBL/GenBank/DDBJ whole genome shotgun (WGS) entry which is preliminary data.</text>
</comment>